<dbReference type="GO" id="GO:0005516">
    <property type="term" value="F:calmodulin binding"/>
    <property type="evidence" value="ECO:0007669"/>
    <property type="project" value="UniProtKB-KW"/>
</dbReference>
<evidence type="ECO:0000256" key="6">
    <source>
        <dbReference type="ARBA" id="ARBA00022741"/>
    </source>
</evidence>
<dbReference type="FunFam" id="3.30.200.20:FF:000429">
    <property type="entry name" value="Calcium/calmodulin-dependent protein kinase kinase"/>
    <property type="match status" value="1"/>
</dbReference>
<keyword evidence="3" id="KW-0963">Cytoplasm</keyword>
<dbReference type="Pfam" id="PF00069">
    <property type="entry name" value="Pkinase"/>
    <property type="match status" value="1"/>
</dbReference>
<dbReference type="PANTHER" id="PTHR24346:SF77">
    <property type="entry name" value="SERINE THREONINE PROTEIN KINASE"/>
    <property type="match status" value="1"/>
</dbReference>
<dbReference type="GO" id="GO:0005634">
    <property type="term" value="C:nucleus"/>
    <property type="evidence" value="ECO:0007669"/>
    <property type="project" value="UniProtKB-ARBA"/>
</dbReference>
<dbReference type="Proteomes" id="UP000053105">
    <property type="component" value="Unassembled WGS sequence"/>
</dbReference>
<evidence type="ECO:0000256" key="9">
    <source>
        <dbReference type="ARBA" id="ARBA00022860"/>
    </source>
</evidence>
<keyword evidence="7 15" id="KW-0418">Kinase</keyword>
<comment type="catalytic activity">
    <reaction evidence="10">
        <text>L-threonyl-[protein] + ATP = O-phospho-L-threonyl-[protein] + ADP + H(+)</text>
        <dbReference type="Rhea" id="RHEA:46608"/>
        <dbReference type="Rhea" id="RHEA-COMP:11060"/>
        <dbReference type="Rhea" id="RHEA-COMP:11605"/>
        <dbReference type="ChEBI" id="CHEBI:15378"/>
        <dbReference type="ChEBI" id="CHEBI:30013"/>
        <dbReference type="ChEBI" id="CHEBI:30616"/>
        <dbReference type="ChEBI" id="CHEBI:61977"/>
        <dbReference type="ChEBI" id="CHEBI:456216"/>
        <dbReference type="EC" id="2.7.11.17"/>
    </reaction>
</comment>
<feature type="compositionally biased region" description="Polar residues" evidence="13">
    <location>
        <begin position="572"/>
        <end position="593"/>
    </location>
</feature>
<keyword evidence="5" id="KW-0808">Transferase</keyword>
<feature type="compositionally biased region" description="Low complexity" evidence="13">
    <location>
        <begin position="207"/>
        <end position="216"/>
    </location>
</feature>
<dbReference type="AlphaFoldDB" id="A0A0N0U5S8"/>
<protein>
    <recommendedName>
        <fullName evidence="2">calcium/calmodulin-dependent protein kinase</fullName>
        <ecNumber evidence="2">2.7.11.17</ecNumber>
    </recommendedName>
</protein>
<reference evidence="15 16" key="1">
    <citation type="submission" date="2015-07" db="EMBL/GenBank/DDBJ databases">
        <title>The genome of Melipona quadrifasciata.</title>
        <authorList>
            <person name="Pan H."/>
            <person name="Kapheim K."/>
        </authorList>
    </citation>
    <scope>NUCLEOTIDE SEQUENCE [LARGE SCALE GENOMIC DNA]</scope>
    <source>
        <strain evidence="15">0111107301</strain>
        <tissue evidence="15">Whole body</tissue>
    </source>
</reference>
<dbReference type="STRING" id="166423.A0A0N0U5S8"/>
<comment type="catalytic activity">
    <reaction evidence="11">
        <text>L-seryl-[protein] + ATP = O-phospho-L-seryl-[protein] + ADP + H(+)</text>
        <dbReference type="Rhea" id="RHEA:17989"/>
        <dbReference type="Rhea" id="RHEA-COMP:9863"/>
        <dbReference type="Rhea" id="RHEA-COMP:11604"/>
        <dbReference type="ChEBI" id="CHEBI:15378"/>
        <dbReference type="ChEBI" id="CHEBI:29999"/>
        <dbReference type="ChEBI" id="CHEBI:30616"/>
        <dbReference type="ChEBI" id="CHEBI:83421"/>
        <dbReference type="ChEBI" id="CHEBI:456216"/>
        <dbReference type="EC" id="2.7.11.17"/>
    </reaction>
</comment>
<sequence length="604" mass="68017">MYDILSEYCVCRNHEKLQKLENLESSQPRTLMMNPLTPFFLNQRFLEFIEYTSIVIGQQNPKVEDSARVPSTPEDTTDREIVEVRKEEAGGLPIFREILKSRDRRIVSPRRDDCGYESNSGTFDEDRWNVLIDSSPERFNSGIVLGKAQLEESPTEDVEVERMPVTEVRRKVPGVGPSEEADASQGFPGDGRNVSIRPIYPYCPCSPYGSPQGSPGSRRKPPRESRRVSIDSKHGALQLNQYKLLDNIGQGSYGIVKLVYNEEDETHYAMKILSKKKLMKKAGVFGRMIPGRKGSTNPLAKVYREIALLKKLDHPNVVKLVEVLDDPDEDNLYLVFELVQRGEILQVPTDKPLDEETARKNFRDIVMGVEYLHYQRIVHRDLKPSNLLVDSDGRIKIADLGVSTELRACGELLSGPTGTPAFAAPETTMPGVHYSGTLCDIWSMGVTLYCLVTGRIPWDGTGSTIGVQAAIRNEPLKFPEKPVISEPLPSEADNCQLPVTVTDEEVERVVTKIPKLVTLILIKTMLRQHSFQNPFVPKKSERTAGVKEISPERKTVRNAMLERFPRMGRSKSAPSSYNWQTNRRQMSINSSLSPLMEAPSQETE</sequence>
<evidence type="ECO:0000313" key="15">
    <source>
        <dbReference type="EMBL" id="KOX75832.1"/>
    </source>
</evidence>
<dbReference type="PROSITE" id="PS00107">
    <property type="entry name" value="PROTEIN_KINASE_ATP"/>
    <property type="match status" value="1"/>
</dbReference>
<dbReference type="OrthoDB" id="68483at2759"/>
<feature type="binding site" evidence="12">
    <location>
        <position position="271"/>
    </location>
    <ligand>
        <name>ATP</name>
        <dbReference type="ChEBI" id="CHEBI:30616"/>
    </ligand>
</feature>
<feature type="region of interest" description="Disordered" evidence="13">
    <location>
        <begin position="566"/>
        <end position="604"/>
    </location>
</feature>
<feature type="domain" description="Protein kinase" evidence="14">
    <location>
        <begin position="242"/>
        <end position="567"/>
    </location>
</feature>
<evidence type="ECO:0000256" key="5">
    <source>
        <dbReference type="ARBA" id="ARBA00022679"/>
    </source>
</evidence>
<dbReference type="SUPFAM" id="SSF56112">
    <property type="entry name" value="Protein kinase-like (PK-like)"/>
    <property type="match status" value="1"/>
</dbReference>
<evidence type="ECO:0000256" key="4">
    <source>
        <dbReference type="ARBA" id="ARBA00022527"/>
    </source>
</evidence>
<dbReference type="GO" id="GO:0005524">
    <property type="term" value="F:ATP binding"/>
    <property type="evidence" value="ECO:0007669"/>
    <property type="project" value="UniProtKB-UniRule"/>
</dbReference>
<dbReference type="Gene3D" id="1.10.510.10">
    <property type="entry name" value="Transferase(Phosphotransferase) domain 1"/>
    <property type="match status" value="1"/>
</dbReference>
<name>A0A0N0U5S8_9HYME</name>
<evidence type="ECO:0000259" key="14">
    <source>
        <dbReference type="PROSITE" id="PS50011"/>
    </source>
</evidence>
<dbReference type="SMART" id="SM00220">
    <property type="entry name" value="S_TKc"/>
    <property type="match status" value="1"/>
</dbReference>
<dbReference type="Gene3D" id="3.30.200.20">
    <property type="entry name" value="Phosphorylase Kinase, domain 1"/>
    <property type="match status" value="1"/>
</dbReference>
<dbReference type="PROSITE" id="PS50011">
    <property type="entry name" value="PROTEIN_KINASE_DOM"/>
    <property type="match status" value="1"/>
</dbReference>
<evidence type="ECO:0000256" key="1">
    <source>
        <dbReference type="ARBA" id="ARBA00004496"/>
    </source>
</evidence>
<comment type="subcellular location">
    <subcellularLocation>
        <location evidence="1">Cytoplasm</location>
    </subcellularLocation>
</comment>
<keyword evidence="6 12" id="KW-0547">Nucleotide-binding</keyword>
<evidence type="ECO:0000256" key="8">
    <source>
        <dbReference type="ARBA" id="ARBA00022840"/>
    </source>
</evidence>
<dbReference type="InterPro" id="IPR000719">
    <property type="entry name" value="Prot_kinase_dom"/>
</dbReference>
<keyword evidence="9" id="KW-0112">Calmodulin-binding</keyword>
<dbReference type="PANTHER" id="PTHR24346">
    <property type="entry name" value="MAP/MICROTUBULE AFFINITY-REGULATING KINASE"/>
    <property type="match status" value="1"/>
</dbReference>
<dbReference type="InterPro" id="IPR011009">
    <property type="entry name" value="Kinase-like_dom_sf"/>
</dbReference>
<keyword evidence="4" id="KW-0723">Serine/threonine-protein kinase</keyword>
<dbReference type="EMBL" id="KQ435758">
    <property type="protein sequence ID" value="KOX75832.1"/>
    <property type="molecule type" value="Genomic_DNA"/>
</dbReference>
<dbReference type="InterPro" id="IPR017441">
    <property type="entry name" value="Protein_kinase_ATP_BS"/>
</dbReference>
<feature type="region of interest" description="Disordered" evidence="13">
    <location>
        <begin position="207"/>
        <end position="232"/>
    </location>
</feature>
<feature type="region of interest" description="Disordered" evidence="13">
    <location>
        <begin position="172"/>
        <end position="191"/>
    </location>
</feature>
<dbReference type="GO" id="GO:0004683">
    <property type="term" value="F:calcium/calmodulin-dependent protein kinase activity"/>
    <property type="evidence" value="ECO:0007669"/>
    <property type="project" value="UniProtKB-EC"/>
</dbReference>
<gene>
    <name evidence="15" type="ORF">WN51_12620</name>
</gene>
<organism evidence="15 16">
    <name type="scientific">Melipona quadrifasciata</name>
    <dbReference type="NCBI Taxonomy" id="166423"/>
    <lineage>
        <taxon>Eukaryota</taxon>
        <taxon>Metazoa</taxon>
        <taxon>Ecdysozoa</taxon>
        <taxon>Arthropoda</taxon>
        <taxon>Hexapoda</taxon>
        <taxon>Insecta</taxon>
        <taxon>Pterygota</taxon>
        <taxon>Neoptera</taxon>
        <taxon>Endopterygota</taxon>
        <taxon>Hymenoptera</taxon>
        <taxon>Apocrita</taxon>
        <taxon>Aculeata</taxon>
        <taxon>Apoidea</taxon>
        <taxon>Anthophila</taxon>
        <taxon>Apidae</taxon>
        <taxon>Melipona</taxon>
    </lineage>
</organism>
<evidence type="ECO:0000256" key="2">
    <source>
        <dbReference type="ARBA" id="ARBA00012434"/>
    </source>
</evidence>
<proteinExistence type="predicted"/>
<dbReference type="InterPro" id="IPR008271">
    <property type="entry name" value="Ser/Thr_kinase_AS"/>
</dbReference>
<dbReference type="EC" id="2.7.11.17" evidence="2"/>
<dbReference type="PROSITE" id="PS00108">
    <property type="entry name" value="PROTEIN_KINASE_ST"/>
    <property type="match status" value="1"/>
</dbReference>
<keyword evidence="16" id="KW-1185">Reference proteome</keyword>
<dbReference type="GO" id="GO:0005737">
    <property type="term" value="C:cytoplasm"/>
    <property type="evidence" value="ECO:0007669"/>
    <property type="project" value="UniProtKB-SubCell"/>
</dbReference>
<evidence type="ECO:0000256" key="11">
    <source>
        <dbReference type="ARBA" id="ARBA00047430"/>
    </source>
</evidence>
<evidence type="ECO:0000256" key="13">
    <source>
        <dbReference type="SAM" id="MobiDB-lite"/>
    </source>
</evidence>
<evidence type="ECO:0000256" key="3">
    <source>
        <dbReference type="ARBA" id="ARBA00022490"/>
    </source>
</evidence>
<accession>A0A0N0U5S8</accession>
<evidence type="ECO:0000313" key="16">
    <source>
        <dbReference type="Proteomes" id="UP000053105"/>
    </source>
</evidence>
<evidence type="ECO:0000256" key="7">
    <source>
        <dbReference type="ARBA" id="ARBA00022777"/>
    </source>
</evidence>
<feature type="compositionally biased region" description="Basic and acidic residues" evidence="13">
    <location>
        <begin position="222"/>
        <end position="232"/>
    </location>
</feature>
<evidence type="ECO:0000256" key="10">
    <source>
        <dbReference type="ARBA" id="ARBA00047307"/>
    </source>
</evidence>
<evidence type="ECO:0000256" key="12">
    <source>
        <dbReference type="PROSITE-ProRule" id="PRU10141"/>
    </source>
</evidence>
<dbReference type="GO" id="GO:0035556">
    <property type="term" value="P:intracellular signal transduction"/>
    <property type="evidence" value="ECO:0007669"/>
    <property type="project" value="TreeGrafter"/>
</dbReference>
<keyword evidence="8 12" id="KW-0067">ATP-binding</keyword>